<evidence type="ECO:0000313" key="4">
    <source>
        <dbReference type="Proteomes" id="UP000603708"/>
    </source>
</evidence>
<keyword evidence="4" id="KW-1185">Reference proteome</keyword>
<dbReference type="EMBL" id="BNCD01000003">
    <property type="protein sequence ID" value="GHH74708.1"/>
    <property type="molecule type" value="Genomic_DNA"/>
</dbReference>
<accession>A0A919FYC4</accession>
<keyword evidence="3" id="KW-0449">Lipoprotein</keyword>
<proteinExistence type="predicted"/>
<dbReference type="Proteomes" id="UP000603708">
    <property type="component" value="Unassembled WGS sequence"/>
</dbReference>
<evidence type="ECO:0000313" key="3">
    <source>
        <dbReference type="EMBL" id="GHH74708.1"/>
    </source>
</evidence>
<sequence>MTAALVTALWATAGCVTVHGEREVIPSATRTDAGGALKAFVTAYNKADKAYDPALDANRVTGALSAINQSGLKAKHANNPRGNPDHTDLELTNPHYTIPKMAGWPKFFVVEADTDRDRDDDPRLDNSWLLVFTRGGSHQPWQASYLTVLSPADLPRFAVGEDGLAEPVRGGEPGLAVAPEQLSSAYTTYLDKGGEKFAPGAQTSGWREQREKNATRPGLSTQYIDEPVTDGAYAPVGLRTEDGGALVFFTSRHFEKTTAAKGVNLNVSPDVKALTTGDVKQSITLERISNQVVLDPPRTARNARVRILSRIQGLTGAKGE</sequence>
<dbReference type="AlphaFoldDB" id="A0A919FYC4"/>
<feature type="region of interest" description="Disordered" evidence="1">
    <location>
        <begin position="198"/>
        <end position="217"/>
    </location>
</feature>
<reference evidence="3" key="1">
    <citation type="journal article" date="2014" name="Int. J. Syst. Evol. Microbiol.">
        <title>Complete genome sequence of Corynebacterium casei LMG S-19264T (=DSM 44701T), isolated from a smear-ripened cheese.</title>
        <authorList>
            <consortium name="US DOE Joint Genome Institute (JGI-PGF)"/>
            <person name="Walter F."/>
            <person name="Albersmeier A."/>
            <person name="Kalinowski J."/>
            <person name="Ruckert C."/>
        </authorList>
    </citation>
    <scope>NUCLEOTIDE SEQUENCE</scope>
    <source>
        <strain evidence="3">JCM 5069</strain>
    </source>
</reference>
<gene>
    <name evidence="3" type="ORF">GCM10018793_16560</name>
</gene>
<dbReference type="Pfam" id="PF26366">
    <property type="entry name" value="DUF8094"/>
    <property type="match status" value="1"/>
</dbReference>
<reference evidence="3" key="2">
    <citation type="submission" date="2020-09" db="EMBL/GenBank/DDBJ databases">
        <authorList>
            <person name="Sun Q."/>
            <person name="Ohkuma M."/>
        </authorList>
    </citation>
    <scope>NUCLEOTIDE SEQUENCE</scope>
    <source>
        <strain evidence="3">JCM 5069</strain>
    </source>
</reference>
<evidence type="ECO:0000256" key="1">
    <source>
        <dbReference type="SAM" id="MobiDB-lite"/>
    </source>
</evidence>
<evidence type="ECO:0000259" key="2">
    <source>
        <dbReference type="Pfam" id="PF26366"/>
    </source>
</evidence>
<feature type="domain" description="DUF8094" evidence="2">
    <location>
        <begin position="26"/>
        <end position="319"/>
    </location>
</feature>
<comment type="caution">
    <text evidence="3">The sequence shown here is derived from an EMBL/GenBank/DDBJ whole genome shotgun (WGS) entry which is preliminary data.</text>
</comment>
<dbReference type="InterPro" id="IPR058407">
    <property type="entry name" value="DUF8094"/>
</dbReference>
<organism evidence="3 4">
    <name type="scientific">Streptomyces sulfonofaciens</name>
    <dbReference type="NCBI Taxonomy" id="68272"/>
    <lineage>
        <taxon>Bacteria</taxon>
        <taxon>Bacillati</taxon>
        <taxon>Actinomycetota</taxon>
        <taxon>Actinomycetes</taxon>
        <taxon>Kitasatosporales</taxon>
        <taxon>Streptomycetaceae</taxon>
        <taxon>Streptomyces</taxon>
    </lineage>
</organism>
<protein>
    <submittedName>
        <fullName evidence="3">Lipoprotein</fullName>
    </submittedName>
</protein>
<name>A0A919FYC4_9ACTN</name>